<dbReference type="Proteomes" id="UP000320095">
    <property type="component" value="Unassembled WGS sequence"/>
</dbReference>
<reference evidence="1 2" key="1">
    <citation type="journal article" date="2019" name="Environ. Microbiol.">
        <title>Species interactions and distinct microbial communities in high Arctic permafrost affected cryosols are associated with the CH4 and CO2 gas fluxes.</title>
        <authorList>
            <person name="Altshuler I."/>
            <person name="Hamel J."/>
            <person name="Turney S."/>
            <person name="Magnuson E."/>
            <person name="Levesque R."/>
            <person name="Greer C."/>
            <person name="Whyte L.G."/>
        </authorList>
    </citation>
    <scope>NUCLEOTIDE SEQUENCE [LARGE SCALE GENOMIC DNA]</scope>
    <source>
        <strain evidence="1 2">S5.20</strain>
    </source>
</reference>
<evidence type="ECO:0000313" key="2">
    <source>
        <dbReference type="Proteomes" id="UP000320095"/>
    </source>
</evidence>
<dbReference type="OrthoDB" id="7530149at2"/>
<name>A0A502EI09_9MYCO</name>
<dbReference type="AlphaFoldDB" id="A0A502EI09"/>
<organism evidence="1 2">
    <name type="scientific">Mycolicibacterium hodleri</name>
    <dbReference type="NCBI Taxonomy" id="49897"/>
    <lineage>
        <taxon>Bacteria</taxon>
        <taxon>Bacillati</taxon>
        <taxon>Actinomycetota</taxon>
        <taxon>Actinomycetes</taxon>
        <taxon>Mycobacteriales</taxon>
        <taxon>Mycobacteriaceae</taxon>
        <taxon>Mycolicibacterium</taxon>
    </lineage>
</organism>
<keyword evidence="2" id="KW-1185">Reference proteome</keyword>
<comment type="caution">
    <text evidence="1">The sequence shown here is derived from an EMBL/GenBank/DDBJ whole genome shotgun (WGS) entry which is preliminary data.</text>
</comment>
<accession>A0A502EI09</accession>
<proteinExistence type="predicted"/>
<sequence length="300" mass="32032">MTRNAGTLDPVYLTGIGRDLATAADGSAIELRHVGLTATVELVSRVIRHVETDPPVAGLSRLVGAPAMSGFRSAADEVAPDLRKQRDLLYTLIDDIPVATLISGHALSASGALGDVHGSGYLPVADQCAGFVTGGLLMTMFEDGDPVVVTGPDAPELQGPEDSLAWHEMAPLPIHGMRRRRRLDVSAVDDGANIAVDAMFRDTYVRGDGQETIIHEYTLAVTVDPESGRIERAAAVPRVLPWQECPGAVDSATRIVGMSLSDLHVRVRKELTGTTTCTHLNDLLRSVADARALMTMLREQ</sequence>
<dbReference type="InterPro" id="IPR021312">
    <property type="entry name" value="DUF2889"/>
</dbReference>
<protein>
    <submittedName>
        <fullName evidence="1">DUF2889 domain-containing protein</fullName>
    </submittedName>
</protein>
<gene>
    <name evidence="1" type="ORF">EAH80_01305</name>
</gene>
<dbReference type="Pfam" id="PF11136">
    <property type="entry name" value="DUF2889"/>
    <property type="match status" value="1"/>
</dbReference>
<evidence type="ECO:0000313" key="1">
    <source>
        <dbReference type="EMBL" id="TPG37328.1"/>
    </source>
</evidence>
<dbReference type="EMBL" id="RCZG01000001">
    <property type="protein sequence ID" value="TPG37328.1"/>
    <property type="molecule type" value="Genomic_DNA"/>
</dbReference>